<protein>
    <recommendedName>
        <fullName evidence="3">Phage late control D family protein</fullName>
    </recommendedName>
</protein>
<dbReference type="EMBL" id="BMVG01000017">
    <property type="protein sequence ID" value="GHE08563.1"/>
    <property type="molecule type" value="Genomic_DNA"/>
</dbReference>
<comment type="caution">
    <text evidence="1">The sequence shown here is derived from an EMBL/GenBank/DDBJ whole genome shotgun (WGS) entry which is preliminary data.</text>
</comment>
<evidence type="ECO:0008006" key="3">
    <source>
        <dbReference type="Google" id="ProtNLM"/>
    </source>
</evidence>
<dbReference type="AlphaFoldDB" id="A0A918YLX1"/>
<dbReference type="SUPFAM" id="SSF69279">
    <property type="entry name" value="Phage tail proteins"/>
    <property type="match status" value="1"/>
</dbReference>
<dbReference type="RefSeq" id="WP_189956569.1">
    <property type="nucleotide sequence ID" value="NZ_BMVG01000017.1"/>
</dbReference>
<evidence type="ECO:0000313" key="2">
    <source>
        <dbReference type="Proteomes" id="UP000655443"/>
    </source>
</evidence>
<name>A0A918YLX1_9ACTN</name>
<reference evidence="1" key="2">
    <citation type="submission" date="2020-09" db="EMBL/GenBank/DDBJ databases">
        <authorList>
            <person name="Sun Q."/>
            <person name="Ohkuma M."/>
        </authorList>
    </citation>
    <scope>NUCLEOTIDE SEQUENCE</scope>
    <source>
        <strain evidence="1">JCM 4714</strain>
    </source>
</reference>
<reference evidence="1" key="1">
    <citation type="journal article" date="2014" name="Int. J. Syst. Evol. Microbiol.">
        <title>Complete genome sequence of Corynebacterium casei LMG S-19264T (=DSM 44701T), isolated from a smear-ripened cheese.</title>
        <authorList>
            <consortium name="US DOE Joint Genome Institute (JGI-PGF)"/>
            <person name="Walter F."/>
            <person name="Albersmeier A."/>
            <person name="Kalinowski J."/>
            <person name="Ruckert C."/>
        </authorList>
    </citation>
    <scope>NUCLEOTIDE SEQUENCE</scope>
    <source>
        <strain evidence="1">JCM 4714</strain>
    </source>
</reference>
<sequence>MTATTVVLLLDNRPGPAEVVNSLQELVIETTLDTSGTFRLRLGTGLGPSGDWPLTEPDRFTPGQSVRIGAVIGTGPLPTFLFTGYVATRSVIYSETTGGSSMEIGGVDATALMNLQDHTKAWPNLPDFLIATQIFASHRLIPQVTPTGPVLIEPEGTTIQRGSDIRFLRHLARRNGFEVYTLPQPNTGLEIGHFHQLSADGDPVATLAVRAGDSSSVTDLRISQDMLRPTTATADALDFRHATQSATVDEAGSTIGRTSVLSRISPAPVTRLTGTGLTNAGDLRTAAQAVVDRSALAITAEGTVDASVGPLRPGDVIRLGGAGEAYSGSWLVRRVVHRISPAGGYTQRFTAVRNAVGNDGLLGALGG</sequence>
<dbReference type="Proteomes" id="UP000655443">
    <property type="component" value="Unassembled WGS sequence"/>
</dbReference>
<proteinExistence type="predicted"/>
<organism evidence="1 2">
    <name type="scientific">Streptomyces alanosinicus</name>
    <dbReference type="NCBI Taxonomy" id="68171"/>
    <lineage>
        <taxon>Bacteria</taxon>
        <taxon>Bacillati</taxon>
        <taxon>Actinomycetota</taxon>
        <taxon>Actinomycetes</taxon>
        <taxon>Kitasatosporales</taxon>
        <taxon>Streptomycetaceae</taxon>
        <taxon>Streptomyces</taxon>
    </lineage>
</organism>
<accession>A0A918YLX1</accession>
<keyword evidence="2" id="KW-1185">Reference proteome</keyword>
<evidence type="ECO:0000313" key="1">
    <source>
        <dbReference type="EMBL" id="GHE08563.1"/>
    </source>
</evidence>
<gene>
    <name evidence="1" type="ORF">GCM10010339_57800</name>
</gene>